<dbReference type="ESTHER" id="9zzzz-e6pgm1">
    <property type="family name" value="DPP4N_Peptidase_S9"/>
</dbReference>
<dbReference type="EMBL" id="CABL01000013">
    <property type="protein sequence ID" value="CBH75609.1"/>
    <property type="molecule type" value="Genomic_DNA"/>
</dbReference>
<dbReference type="Gene3D" id="3.40.50.1820">
    <property type="entry name" value="alpha/beta hydrolase"/>
    <property type="match status" value="1"/>
</dbReference>
<dbReference type="PANTHER" id="PTHR11731">
    <property type="entry name" value="PROTEASE FAMILY S9B,C DIPEPTIDYL-PEPTIDASE IV-RELATED"/>
    <property type="match status" value="1"/>
</dbReference>
<dbReference type="GO" id="GO:0006508">
    <property type="term" value="P:proteolysis"/>
    <property type="evidence" value="ECO:0007669"/>
    <property type="project" value="InterPro"/>
</dbReference>
<evidence type="ECO:0000313" key="3">
    <source>
        <dbReference type="EMBL" id="CBH75609.1"/>
    </source>
</evidence>
<dbReference type="AlphaFoldDB" id="E6PGM1"/>
<protein>
    <submittedName>
        <fullName evidence="3">Putative Peptidase S9B, dipeptidylpeptidase IV-like</fullName>
    </submittedName>
</protein>
<name>E6PGM1_9ZZZZ</name>
<evidence type="ECO:0000259" key="1">
    <source>
        <dbReference type="Pfam" id="PF00326"/>
    </source>
</evidence>
<dbReference type="Pfam" id="PF00930">
    <property type="entry name" value="DPPIV_N"/>
    <property type="match status" value="1"/>
</dbReference>
<dbReference type="Pfam" id="PF00326">
    <property type="entry name" value="Peptidase_S9"/>
    <property type="match status" value="1"/>
</dbReference>
<dbReference type="InterPro" id="IPR050278">
    <property type="entry name" value="Serine_Prot_S9B/DPPIV"/>
</dbReference>
<reference evidence="3" key="1">
    <citation type="submission" date="2009-10" db="EMBL/GenBank/DDBJ databases">
        <title>Diversity of trophic interactions inside an arsenic-rich microbial ecosystem.</title>
        <authorList>
            <person name="Bertin P.N."/>
            <person name="Heinrich-Salmeron A."/>
            <person name="Pelletier E."/>
            <person name="Goulhen-Chollet F."/>
            <person name="Arsene-Ploetze F."/>
            <person name="Gallien S."/>
            <person name="Calteau A."/>
            <person name="Vallenet D."/>
            <person name="Casiot C."/>
            <person name="Chane-Woon-Ming B."/>
            <person name="Giloteaux L."/>
            <person name="Barakat M."/>
            <person name="Bonnefoy V."/>
            <person name="Bruneel O."/>
            <person name="Chandler M."/>
            <person name="Cleiss J."/>
            <person name="Duran R."/>
            <person name="Elbaz-Poulichet F."/>
            <person name="Fonknechten N."/>
            <person name="Lauga B."/>
            <person name="Mornico D."/>
            <person name="Ortet P."/>
            <person name="Schaeffer C."/>
            <person name="Siguier P."/>
            <person name="Alexander Thil Smith A."/>
            <person name="Van Dorsselaer A."/>
            <person name="Weissenbach J."/>
            <person name="Medigue C."/>
            <person name="Le Paslier D."/>
        </authorList>
    </citation>
    <scope>NUCLEOTIDE SEQUENCE</scope>
</reference>
<gene>
    <name evidence="3" type="ORF">CARN1_1287</name>
</gene>
<dbReference type="InterPro" id="IPR002469">
    <property type="entry name" value="Peptidase_S9B_N"/>
</dbReference>
<evidence type="ECO:0000259" key="2">
    <source>
        <dbReference type="Pfam" id="PF00930"/>
    </source>
</evidence>
<dbReference type="InterPro" id="IPR029058">
    <property type="entry name" value="AB_hydrolase_fold"/>
</dbReference>
<feature type="domain" description="Peptidase S9 prolyl oligopeptidase catalytic" evidence="1">
    <location>
        <begin position="519"/>
        <end position="711"/>
    </location>
</feature>
<sequence length="715" mass="79464">MKLLQSTSVLAMLLMAGVAAAPAQGALTPSAAFGKEPSWGRQPAGISWSHRGKRFTYILPSQDPAEHLPLMLHTREGAARVLLAPDRFGKHGATPYNVGWSPKDRRIAVMADGTLYVYTFATKALQKIASGVSDPQWSPNGDAIAFAKKANLFVAQLGAKVALQQLTHGGTGNAMLDGQLDWVYPEELGITHGFRWSPDGSKIAYLRLDERKVTRFPLTDFLPKNGRVNYQRYPLAGEKNPAASLHVIDLATKTDRLLYNAAPKDRYIAAFSWRPKSDDLIAEILNRRERWLRVESLPAAGSAPSTLYRQRSPSWVDVIALPTWLPDGSSLWVLDRENLRSLYLRSSDGSLRRITGDYNLGSEYATNGLVAAGKSGTRAWVYADYPTRRNRALLEVDLRSGALKDLTPKRGVHRIAFAPATHAFVDTYSSMNRVPEVALHVPSQAPQILAAPDASLQSMLLPVRRFEVSSKYGALDAWMIRPPHFDPHRKYPVVVYVYGGPAAPTTTNGFGYTMELMHDLLAQEGIIVFSIDGPASQIDNDKHVRLLLHNFGPGSLAGQRIGARYLSSLPYVDAKRIGIWGWSFGGYETIYALEHSKRFVAGLAVAPVTDWHLYDTIYTERYMGLPQKHPHAYDRSSNLFDVAHLNGPLQIMHGTSDDNVHMANTVAFLQKTILAGLTDVNVMLFPRKTHSIAGLMQRRTLWERMLIYWRSVLHP</sequence>
<organism evidence="3">
    <name type="scientific">mine drainage metagenome</name>
    <dbReference type="NCBI Taxonomy" id="410659"/>
    <lineage>
        <taxon>unclassified sequences</taxon>
        <taxon>metagenomes</taxon>
        <taxon>ecological metagenomes</taxon>
    </lineage>
</organism>
<feature type="domain" description="Dipeptidylpeptidase IV N-terminal" evidence="2">
    <location>
        <begin position="112"/>
        <end position="432"/>
    </location>
</feature>
<comment type="caution">
    <text evidence="3">The sequence shown here is derived from an EMBL/GenBank/DDBJ whole genome shotgun (WGS) entry which is preliminary data.</text>
</comment>
<dbReference type="GO" id="GO:0008236">
    <property type="term" value="F:serine-type peptidase activity"/>
    <property type="evidence" value="ECO:0007669"/>
    <property type="project" value="InterPro"/>
</dbReference>
<dbReference type="Gene3D" id="2.140.10.30">
    <property type="entry name" value="Dipeptidylpeptidase IV, N-terminal domain"/>
    <property type="match status" value="1"/>
</dbReference>
<accession>E6PGM1</accession>
<dbReference type="GO" id="GO:0008239">
    <property type="term" value="F:dipeptidyl-peptidase activity"/>
    <property type="evidence" value="ECO:0007669"/>
    <property type="project" value="TreeGrafter"/>
</dbReference>
<dbReference type="SUPFAM" id="SSF82171">
    <property type="entry name" value="DPP6 N-terminal domain-like"/>
    <property type="match status" value="1"/>
</dbReference>
<dbReference type="SUPFAM" id="SSF53474">
    <property type="entry name" value="alpha/beta-Hydrolases"/>
    <property type="match status" value="1"/>
</dbReference>
<proteinExistence type="predicted"/>
<dbReference type="InterPro" id="IPR001375">
    <property type="entry name" value="Peptidase_S9_cat"/>
</dbReference>
<dbReference type="PANTHER" id="PTHR11731:SF193">
    <property type="entry name" value="DIPEPTIDYL PEPTIDASE 9"/>
    <property type="match status" value="1"/>
</dbReference>